<dbReference type="InterPro" id="IPR054696">
    <property type="entry name" value="GTP-eEF1A_C"/>
</dbReference>
<dbReference type="Proteomes" id="UP000823775">
    <property type="component" value="Unassembled WGS sequence"/>
</dbReference>
<evidence type="ECO:0000256" key="1">
    <source>
        <dbReference type="ARBA" id="ARBA00022741"/>
    </source>
</evidence>
<sequence>MLRLRIFVASNSKDDPAKGAPASPPRQSFKELEKEPKFLKNGDAGMVKMIPTKPMVVETISRYPPLGHFAVLKLLPLVLSRTLTRKIQPVPKSPRLARLFD</sequence>
<dbReference type="InterPro" id="IPR009001">
    <property type="entry name" value="Transl_elong_EF1A/Init_IF2_C"/>
</dbReference>
<proteinExistence type="predicted"/>
<protein>
    <recommendedName>
        <fullName evidence="4">GTP-eEF1A C-terminal domain-containing protein</fullName>
    </recommendedName>
</protein>
<comment type="caution">
    <text evidence="5">The sequence shown here is derived from an EMBL/GenBank/DDBJ whole genome shotgun (WGS) entry which is preliminary data.</text>
</comment>
<dbReference type="EMBL" id="JACEIK010000290">
    <property type="protein sequence ID" value="MCD7454195.1"/>
    <property type="molecule type" value="Genomic_DNA"/>
</dbReference>
<keyword evidence="1" id="KW-0547">Nucleotide-binding</keyword>
<dbReference type="PANTHER" id="PTHR44830">
    <property type="entry name" value="ELONGATION FACTOR 1 ALPHA"/>
    <property type="match status" value="1"/>
</dbReference>
<gene>
    <name evidence="5" type="ORF">HAX54_023909</name>
</gene>
<dbReference type="Gene3D" id="2.40.30.10">
    <property type="entry name" value="Translation factors"/>
    <property type="match status" value="1"/>
</dbReference>
<reference evidence="5 6" key="1">
    <citation type="journal article" date="2021" name="BMC Genomics">
        <title>Datura genome reveals duplications of psychoactive alkaloid biosynthetic genes and high mutation rate following tissue culture.</title>
        <authorList>
            <person name="Rajewski A."/>
            <person name="Carter-House D."/>
            <person name="Stajich J."/>
            <person name="Litt A."/>
        </authorList>
    </citation>
    <scope>NUCLEOTIDE SEQUENCE [LARGE SCALE GENOMIC DNA]</scope>
    <source>
        <strain evidence="5">AR-01</strain>
    </source>
</reference>
<dbReference type="PANTHER" id="PTHR44830:SF1">
    <property type="entry name" value="TR-TYPE G DOMAIN-CONTAINING PROTEIN"/>
    <property type="match status" value="1"/>
</dbReference>
<evidence type="ECO:0000313" key="6">
    <source>
        <dbReference type="Proteomes" id="UP000823775"/>
    </source>
</evidence>
<feature type="domain" description="GTP-eEF1A C-terminal" evidence="4">
    <location>
        <begin position="27"/>
        <end position="72"/>
    </location>
</feature>
<evidence type="ECO:0000259" key="4">
    <source>
        <dbReference type="Pfam" id="PF22594"/>
    </source>
</evidence>
<evidence type="ECO:0000256" key="2">
    <source>
        <dbReference type="ARBA" id="ARBA00023134"/>
    </source>
</evidence>
<dbReference type="Pfam" id="PF22594">
    <property type="entry name" value="GTP-eEF1A_C"/>
    <property type="match status" value="1"/>
</dbReference>
<evidence type="ECO:0000256" key="3">
    <source>
        <dbReference type="SAM" id="MobiDB-lite"/>
    </source>
</evidence>
<keyword evidence="2" id="KW-0342">GTP-binding</keyword>
<keyword evidence="6" id="KW-1185">Reference proteome</keyword>
<accession>A0ABS8S502</accession>
<name>A0ABS8S502_DATST</name>
<organism evidence="5 6">
    <name type="scientific">Datura stramonium</name>
    <name type="common">Jimsonweed</name>
    <name type="synonym">Common thornapple</name>
    <dbReference type="NCBI Taxonomy" id="4076"/>
    <lineage>
        <taxon>Eukaryota</taxon>
        <taxon>Viridiplantae</taxon>
        <taxon>Streptophyta</taxon>
        <taxon>Embryophyta</taxon>
        <taxon>Tracheophyta</taxon>
        <taxon>Spermatophyta</taxon>
        <taxon>Magnoliopsida</taxon>
        <taxon>eudicotyledons</taxon>
        <taxon>Gunneridae</taxon>
        <taxon>Pentapetalae</taxon>
        <taxon>asterids</taxon>
        <taxon>lamiids</taxon>
        <taxon>Solanales</taxon>
        <taxon>Solanaceae</taxon>
        <taxon>Solanoideae</taxon>
        <taxon>Datureae</taxon>
        <taxon>Datura</taxon>
    </lineage>
</organism>
<evidence type="ECO:0000313" key="5">
    <source>
        <dbReference type="EMBL" id="MCD7454195.1"/>
    </source>
</evidence>
<dbReference type="SUPFAM" id="SSF50465">
    <property type="entry name" value="EF-Tu/eEF-1alpha/eIF2-gamma C-terminal domain"/>
    <property type="match status" value="1"/>
</dbReference>
<feature type="region of interest" description="Disordered" evidence="3">
    <location>
        <begin position="9"/>
        <end position="33"/>
    </location>
</feature>